<feature type="repeat" description="WD" evidence="5">
    <location>
        <begin position="580"/>
        <end position="614"/>
    </location>
</feature>
<sequence length="672" mass="72980">MEDAKLKELQELKKQRQKELAEKKKLLDDLKKKQQDKLRQNAGKGDKHAATAPMDELLEEILSAPPVFKKDEAAALAAPAKGDKGAGKAGTGAGGAAGKGGVRLGRSPNVAEVHIQPKVVDAYEKATQADIEGDHHPRVREGGEEEGEGEGLDDLKPPTHGGHAPPPKGRERRSSVVSAQKFREAHAKAGDKHVHPHPPPSGEGEEGEGDHAKKEIEKHELPDEDRQKILTSTDFADFFNKTSRLVERALGAQFDILVDYSGVAAEEGNDMEGVEKVKRHETYRDDKWTQGRCVTSVCNSPKFPELFMASYGQRENAAPTDPDGCVLVWSLPMTQRPEYVFTCQSAVLTACFDKFQPHLVIGGTYSGSIVLWDTRAKAGPIHRTPLSSRGHAHPVYSMALVGTQNAHNLISVSTDGRLCVWSLGMLVHPQEFIDFKKGNRDVSVTCMAFEEGETNVLMAGAEDGSIVQAHIHGTKVGVTEAFEGHDGPITGVDYHPIGEAASHGADFSDLLLSTSFDWTIRLWSPKHHSQCLHSFEVSEDYVYDAKWHPHHPAVFASVDGEGNLDVWDLNKDLESPHVRVNSGESAMNHLCWSPDGRRLVSGTSEGIIAVWNVDKELTTPKPEDWARLEEQIMDLKPADAGAGTVGTGVGVGAPVGGKLAIDSKAKDILGEK</sequence>
<accession>A0A0G4H2R6</accession>
<dbReference type="PANTHER" id="PTHR12442">
    <property type="entry name" value="DYNEIN INTERMEDIATE CHAIN"/>
    <property type="match status" value="1"/>
</dbReference>
<dbReference type="InterPro" id="IPR036322">
    <property type="entry name" value="WD40_repeat_dom_sf"/>
</dbReference>
<dbReference type="FunCoup" id="A0A0G4H2R6">
    <property type="interactions" value="147"/>
</dbReference>
<feature type="region of interest" description="Disordered" evidence="6">
    <location>
        <begin position="76"/>
        <end position="105"/>
    </location>
</feature>
<protein>
    <submittedName>
        <fullName evidence="7">Uncharacterized protein</fullName>
    </submittedName>
</protein>
<organism evidence="7 8">
    <name type="scientific">Vitrella brassicaformis (strain CCMP3155)</name>
    <dbReference type="NCBI Taxonomy" id="1169540"/>
    <lineage>
        <taxon>Eukaryota</taxon>
        <taxon>Sar</taxon>
        <taxon>Alveolata</taxon>
        <taxon>Colpodellida</taxon>
        <taxon>Vitrellaceae</taxon>
        <taxon>Vitrella</taxon>
    </lineage>
</organism>
<evidence type="ECO:0000256" key="2">
    <source>
        <dbReference type="ARBA" id="ARBA00022490"/>
    </source>
</evidence>
<dbReference type="InterPro" id="IPR015943">
    <property type="entry name" value="WD40/YVTN_repeat-like_dom_sf"/>
</dbReference>
<dbReference type="InterPro" id="IPR001680">
    <property type="entry name" value="WD40_rpt"/>
</dbReference>
<dbReference type="GO" id="GO:0005868">
    <property type="term" value="C:cytoplasmic dynein complex"/>
    <property type="evidence" value="ECO:0007669"/>
    <property type="project" value="TreeGrafter"/>
</dbReference>
<evidence type="ECO:0000256" key="4">
    <source>
        <dbReference type="ARBA" id="ARBA00022737"/>
    </source>
</evidence>
<dbReference type="PANTHER" id="PTHR12442:SF22">
    <property type="entry name" value="CYTOPLASMIC DYNEIN 1 INTERMEDIATE CHAIN-RELATED"/>
    <property type="match status" value="1"/>
</dbReference>
<keyword evidence="8" id="KW-1185">Reference proteome</keyword>
<dbReference type="Proteomes" id="UP000041254">
    <property type="component" value="Unassembled WGS sequence"/>
</dbReference>
<comment type="subcellular location">
    <subcellularLocation>
        <location evidence="1">Cytoplasm</location>
    </subcellularLocation>
</comment>
<dbReference type="Pfam" id="PF00400">
    <property type="entry name" value="WD40"/>
    <property type="match status" value="3"/>
</dbReference>
<dbReference type="Gene3D" id="2.130.10.10">
    <property type="entry name" value="YVTN repeat-like/Quinoprotein amine dehydrogenase"/>
    <property type="match status" value="2"/>
</dbReference>
<evidence type="ECO:0000256" key="6">
    <source>
        <dbReference type="SAM" id="MobiDB-lite"/>
    </source>
</evidence>
<dbReference type="OMA" id="MHDRPEY"/>
<dbReference type="PROSITE" id="PS50082">
    <property type="entry name" value="WD_REPEATS_2"/>
    <property type="match status" value="1"/>
</dbReference>
<evidence type="ECO:0000256" key="1">
    <source>
        <dbReference type="ARBA" id="ARBA00004496"/>
    </source>
</evidence>
<keyword evidence="2" id="KW-0963">Cytoplasm</keyword>
<reference evidence="7 8" key="1">
    <citation type="submission" date="2014-11" db="EMBL/GenBank/DDBJ databases">
        <authorList>
            <person name="Zhu J."/>
            <person name="Qi W."/>
            <person name="Song R."/>
        </authorList>
    </citation>
    <scope>NUCLEOTIDE SEQUENCE [LARGE SCALE GENOMIC DNA]</scope>
</reference>
<dbReference type="STRING" id="1169540.A0A0G4H2R6"/>
<dbReference type="AlphaFoldDB" id="A0A0G4H2R6"/>
<dbReference type="GO" id="GO:0010970">
    <property type="term" value="P:transport along microtubule"/>
    <property type="evidence" value="ECO:0007669"/>
    <property type="project" value="TreeGrafter"/>
</dbReference>
<dbReference type="SUPFAM" id="SSF50978">
    <property type="entry name" value="WD40 repeat-like"/>
    <property type="match status" value="1"/>
</dbReference>
<dbReference type="GO" id="GO:0005737">
    <property type="term" value="C:cytoplasm"/>
    <property type="evidence" value="ECO:0007669"/>
    <property type="project" value="UniProtKB-SubCell"/>
</dbReference>
<dbReference type="GO" id="GO:0045504">
    <property type="term" value="F:dynein heavy chain binding"/>
    <property type="evidence" value="ECO:0007669"/>
    <property type="project" value="TreeGrafter"/>
</dbReference>
<keyword evidence="4" id="KW-0677">Repeat</keyword>
<dbReference type="SMART" id="SM00320">
    <property type="entry name" value="WD40"/>
    <property type="match status" value="6"/>
</dbReference>
<proteinExistence type="predicted"/>
<evidence type="ECO:0000313" key="8">
    <source>
        <dbReference type="Proteomes" id="UP000041254"/>
    </source>
</evidence>
<name>A0A0G4H2R6_VITBC</name>
<dbReference type="VEuPathDB" id="CryptoDB:Vbra_19448"/>
<dbReference type="OrthoDB" id="4189at2759"/>
<gene>
    <name evidence="7" type="ORF">Vbra_19448</name>
</gene>
<feature type="compositionally biased region" description="Basic and acidic residues" evidence="6">
    <location>
        <begin position="132"/>
        <end position="142"/>
    </location>
</feature>
<feature type="compositionally biased region" description="Gly residues" evidence="6">
    <location>
        <begin position="87"/>
        <end position="103"/>
    </location>
</feature>
<dbReference type="GO" id="GO:0045503">
    <property type="term" value="F:dynein light chain binding"/>
    <property type="evidence" value="ECO:0007669"/>
    <property type="project" value="TreeGrafter"/>
</dbReference>
<feature type="compositionally biased region" description="Basic and acidic residues" evidence="6">
    <location>
        <begin position="209"/>
        <end position="226"/>
    </location>
</feature>
<dbReference type="PROSITE" id="PS50294">
    <property type="entry name" value="WD_REPEATS_REGION"/>
    <property type="match status" value="1"/>
</dbReference>
<evidence type="ECO:0000256" key="5">
    <source>
        <dbReference type="PROSITE-ProRule" id="PRU00221"/>
    </source>
</evidence>
<keyword evidence="3 5" id="KW-0853">WD repeat</keyword>
<evidence type="ECO:0000313" key="7">
    <source>
        <dbReference type="EMBL" id="CEM37958.1"/>
    </source>
</evidence>
<feature type="compositionally biased region" description="Basic and acidic residues" evidence="6">
    <location>
        <begin position="181"/>
        <end position="193"/>
    </location>
</feature>
<dbReference type="InterPro" id="IPR050687">
    <property type="entry name" value="Dynein_IC"/>
</dbReference>
<dbReference type="EMBL" id="CDMY01000964">
    <property type="protein sequence ID" value="CEM37958.1"/>
    <property type="molecule type" value="Genomic_DNA"/>
</dbReference>
<feature type="region of interest" description="Disordered" evidence="6">
    <location>
        <begin position="25"/>
        <end position="54"/>
    </location>
</feature>
<feature type="region of interest" description="Disordered" evidence="6">
    <location>
        <begin position="121"/>
        <end position="226"/>
    </location>
</feature>
<evidence type="ECO:0000256" key="3">
    <source>
        <dbReference type="ARBA" id="ARBA00022574"/>
    </source>
</evidence>
<feature type="compositionally biased region" description="Acidic residues" evidence="6">
    <location>
        <begin position="143"/>
        <end position="152"/>
    </location>
</feature>
<dbReference type="PhylomeDB" id="A0A0G4H2R6"/>
<dbReference type="InParanoid" id="A0A0G4H2R6"/>
<feature type="compositionally biased region" description="Basic and acidic residues" evidence="6">
    <location>
        <begin position="25"/>
        <end position="49"/>
    </location>
</feature>